<evidence type="ECO:0000313" key="2">
    <source>
        <dbReference type="EMBL" id="ASV75173.1"/>
    </source>
</evidence>
<dbReference type="KEGG" id="ttf:THTE_2571"/>
<proteinExistence type="predicted"/>
<dbReference type="PROSITE" id="PS50206">
    <property type="entry name" value="RHODANESE_3"/>
    <property type="match status" value="1"/>
</dbReference>
<evidence type="ECO:0000313" key="3">
    <source>
        <dbReference type="Proteomes" id="UP000215086"/>
    </source>
</evidence>
<gene>
    <name evidence="2" type="ORF">THTE_2571</name>
</gene>
<evidence type="ECO:0000259" key="1">
    <source>
        <dbReference type="PROSITE" id="PS50206"/>
    </source>
</evidence>
<sequence length="630" mass="70336">MKTMYANSLSRMVGLAALVVLELAATGWASTPLESLFPSTTRGFLAVRNVQELREHFEKTQIGQLLKDPALQPFVEDLRQQIQERLSGSREQLGITAEDVAQIATGEVAVGVIHKEGEEEAGLAAVITITGERQKAQDLINRIVDDVKKRGGSTEKITIRGEEVLAITMPKRPDGTTGGKVFCCLQNDLLITASNQAAIESILTLQKQKGNSLTEVKGFSAIMDRCRRDLPDGEEPQIRWFVDPFGYAEAIRTTIPPERRKQRRLQLERLKAAGFSVFQGIGGFLSFSTEGFELIHRTFVYAPPPREKSAKMFDFPNGEAFQVPKFIPRDLATIGMGYCNLLTGFDNIGPVFDQVIGEGEEGVWDEVLAGLKDDPQGPQIDLRNELFAHFGEKVAIFTAYRLPITTTSERILIAIEVKDEQATEKGIAKVFANDKHFREREHKGKVIWERKPPETRAVPRIELGGVPGLAQPEPSDSEETEPLFPNTSVTVHQGYLLIASHFDYLTEILGLQSERETIVRNPDFLEVMETIEKLGGKKACWRGFSLTDEEYRPTYELIRQGKMPESETMLGRILNTIFAPPEKGAVRKQRIDGSKLPDYEVVRRHLGPAGVFAVTENDGWFIKGFTLPKK</sequence>
<protein>
    <recommendedName>
        <fullName evidence="1">Rhodanese domain-containing protein</fullName>
    </recommendedName>
</protein>
<dbReference type="AlphaFoldDB" id="A0A286RGU3"/>
<dbReference type="InterPro" id="IPR001763">
    <property type="entry name" value="Rhodanese-like_dom"/>
</dbReference>
<dbReference type="Proteomes" id="UP000215086">
    <property type="component" value="Chromosome"/>
</dbReference>
<keyword evidence="3" id="KW-1185">Reference proteome</keyword>
<dbReference type="EMBL" id="CP018477">
    <property type="protein sequence ID" value="ASV75173.1"/>
    <property type="molecule type" value="Genomic_DNA"/>
</dbReference>
<accession>A0A286RGU3</accession>
<name>A0A286RGU3_9BACT</name>
<feature type="domain" description="Rhodanese" evidence="1">
    <location>
        <begin position="270"/>
        <end position="296"/>
    </location>
</feature>
<reference evidence="2 3" key="1">
    <citation type="journal article" name="Front. Microbiol.">
        <title>Sugar Metabolism of the First Thermophilic Planctomycete Thermogutta terrifontis: Comparative Genomic and Transcriptomic Approaches.</title>
        <authorList>
            <person name="Elcheninov A.G."/>
            <person name="Menzel P."/>
            <person name="Gudbergsdottir S.R."/>
            <person name="Slesarev A.I."/>
            <person name="Kadnikov V.V."/>
            <person name="Krogh A."/>
            <person name="Bonch-Osmolovskaya E.A."/>
            <person name="Peng X."/>
            <person name="Kublanov I.V."/>
        </authorList>
    </citation>
    <scope>NUCLEOTIDE SEQUENCE [LARGE SCALE GENOMIC DNA]</scope>
    <source>
        <strain evidence="2 3">R1</strain>
    </source>
</reference>
<organism evidence="2 3">
    <name type="scientific">Thermogutta terrifontis</name>
    <dbReference type="NCBI Taxonomy" id="1331910"/>
    <lineage>
        <taxon>Bacteria</taxon>
        <taxon>Pseudomonadati</taxon>
        <taxon>Planctomycetota</taxon>
        <taxon>Planctomycetia</taxon>
        <taxon>Pirellulales</taxon>
        <taxon>Thermoguttaceae</taxon>
        <taxon>Thermogutta</taxon>
    </lineage>
</organism>